<keyword evidence="1" id="KW-0732">Signal</keyword>
<comment type="caution">
    <text evidence="2">The sequence shown here is derived from an EMBL/GenBank/DDBJ whole genome shotgun (WGS) entry which is preliminary data.</text>
</comment>
<dbReference type="EMBL" id="JACIJB010000001">
    <property type="protein sequence ID" value="MBB5659534.1"/>
    <property type="molecule type" value="Genomic_DNA"/>
</dbReference>
<protein>
    <submittedName>
        <fullName evidence="2">Uncharacterized protein</fullName>
    </submittedName>
</protein>
<accession>A0A7W9A187</accession>
<reference evidence="2 3" key="1">
    <citation type="submission" date="2020-08" db="EMBL/GenBank/DDBJ databases">
        <title>Genomic Encyclopedia of Type Strains, Phase IV (KMG-IV): sequencing the most valuable type-strain genomes for metagenomic binning, comparative biology and taxonomic classification.</title>
        <authorList>
            <person name="Goeker M."/>
        </authorList>
    </citation>
    <scope>NUCLEOTIDE SEQUENCE [LARGE SCALE GENOMIC DNA]</scope>
    <source>
        <strain evidence="2 3">DSM 24448</strain>
    </source>
</reference>
<evidence type="ECO:0000313" key="3">
    <source>
        <dbReference type="Proteomes" id="UP000548978"/>
    </source>
</evidence>
<dbReference type="Proteomes" id="UP000548978">
    <property type="component" value="Unassembled WGS sequence"/>
</dbReference>
<feature type="chain" id="PRO_5031316394" evidence="1">
    <location>
        <begin position="28"/>
        <end position="252"/>
    </location>
</feature>
<dbReference type="RefSeq" id="WP_164461845.1">
    <property type="nucleotide sequence ID" value="NZ_JACIJB010000001.1"/>
</dbReference>
<dbReference type="AlphaFoldDB" id="A0A7W9A187"/>
<evidence type="ECO:0000256" key="1">
    <source>
        <dbReference type="SAM" id="SignalP"/>
    </source>
</evidence>
<proteinExistence type="predicted"/>
<name>A0A7W9A187_9CAUL</name>
<organism evidence="2 3">
    <name type="scientific">Brevundimonas halotolerans</name>
    <dbReference type="NCBI Taxonomy" id="69670"/>
    <lineage>
        <taxon>Bacteria</taxon>
        <taxon>Pseudomonadati</taxon>
        <taxon>Pseudomonadota</taxon>
        <taxon>Alphaproteobacteria</taxon>
        <taxon>Caulobacterales</taxon>
        <taxon>Caulobacteraceae</taxon>
        <taxon>Brevundimonas</taxon>
    </lineage>
</organism>
<evidence type="ECO:0000313" key="2">
    <source>
        <dbReference type="EMBL" id="MBB5659534.1"/>
    </source>
</evidence>
<sequence>MGHANHNPFKVNLLSSLLLATALLAFASSTANGQDAGARADAYLACPAAGIALWIPAPRRAPSPPDDPTLIVMERDPIDVRWAGDDDWIDPRAVPEDVLSDPETWIRPASVREEHEAVRGQAVAEFPAGSPSVLLFQRTEHWAWHSESTVAVRFPDGSWRVDYVQRYDDGTVRRDQRTLDSEASRRMDELVSDPCLAREPFVSEFAHVTSSDNTRWTLEVDDGSLTTRIAGRDSGFGRAGAIIYLLLGGTAF</sequence>
<gene>
    <name evidence="2" type="ORF">FHS65_000252</name>
</gene>
<keyword evidence="3" id="KW-1185">Reference proteome</keyword>
<feature type="signal peptide" evidence="1">
    <location>
        <begin position="1"/>
        <end position="27"/>
    </location>
</feature>